<evidence type="ECO:0000256" key="3">
    <source>
        <dbReference type="ARBA" id="ARBA00038790"/>
    </source>
</evidence>
<evidence type="ECO:0000259" key="8">
    <source>
        <dbReference type="PROSITE" id="PS51987"/>
    </source>
</evidence>
<dbReference type="Gene3D" id="3.30.590.10">
    <property type="entry name" value="Glutamine synthetase/guanido kinase, catalytic domain"/>
    <property type="match status" value="1"/>
</dbReference>
<evidence type="ECO:0000256" key="5">
    <source>
        <dbReference type="ARBA" id="ARBA00042675"/>
    </source>
</evidence>
<dbReference type="Proteomes" id="UP001519460">
    <property type="component" value="Unassembled WGS sequence"/>
</dbReference>
<evidence type="ECO:0000313" key="9">
    <source>
        <dbReference type="EMBL" id="KAK7502212.1"/>
    </source>
</evidence>
<evidence type="ECO:0000256" key="6">
    <source>
        <dbReference type="PROSITE-ProRule" id="PRU01331"/>
    </source>
</evidence>
<dbReference type="PROSITE" id="PS51987">
    <property type="entry name" value="GS_CATALYTIC"/>
    <property type="match status" value="1"/>
</dbReference>
<dbReference type="InterPro" id="IPR008146">
    <property type="entry name" value="Gln_synth_cat_dom"/>
</dbReference>
<dbReference type="PANTHER" id="PTHR43407">
    <property type="entry name" value="GLUTAMINE SYNTHETASE"/>
    <property type="match status" value="1"/>
</dbReference>
<sequence length="396" mass="43991">MIGPNSALPLSVNALLNTCRNHELRPCLETLTPVPWVSQEGHRCGHVLCDVYFPDGSPDTTSPRQLLQVQLDKLHEKHGLEVRSGFEYEFFVFEEGSMQPLGKTCAVSVRDWDQNHKILADLNETLEAVGVDMTFIQTEYSPGQWEISTEPQSGLRGGDVGFHVKHAVKGFFPTRGYLATFMTRPTLESVSSGLHLNHSLWKRVGSDKEGSDSNVLLDSSADDKLSDTARHWIAGLATHAPALSAICSPTLNCYRRLHNLVSPSHGTWGHDDRNAMIRARTPRDNVFLENRLVSSAASPYLALAATVAAGMDGLNRLLQCPPPMDKDRALEVPRTLSDALDALDKDVEMRALLGDYFVDCYVGAKREYEVKAFNDAALTTEAEEMEFERKMYMEAL</sequence>
<protein>
    <recommendedName>
        <fullName evidence="4">Lengsin</fullName>
    </recommendedName>
    <alternativeName>
        <fullName evidence="5">Glutamate-ammonia ligase domain-containing protein 1</fullName>
    </alternativeName>
</protein>
<dbReference type="AlphaFoldDB" id="A0ABD0LTD5"/>
<dbReference type="SMART" id="SM01230">
    <property type="entry name" value="Gln-synt_C"/>
    <property type="match status" value="1"/>
</dbReference>
<comment type="caution">
    <text evidence="9">The sequence shown here is derived from an EMBL/GenBank/DDBJ whole genome shotgun (WGS) entry which is preliminary data.</text>
</comment>
<comment type="function">
    <text evidence="2">May act as a component of the cytoskeleton or as a chaperone for the reorganization of intermediate filament proteins during terminal differentiation in the lens. Does not seem to have enzymatic activity.</text>
</comment>
<evidence type="ECO:0000256" key="1">
    <source>
        <dbReference type="ARBA" id="ARBA00009897"/>
    </source>
</evidence>
<comment type="subunit">
    <text evidence="3">Dodecamer. Interacts with BFSP2 and VIM.</text>
</comment>
<name>A0ABD0LTD5_9CAEN</name>
<proteinExistence type="inferred from homology"/>
<evidence type="ECO:0000256" key="4">
    <source>
        <dbReference type="ARBA" id="ARBA00039404"/>
    </source>
</evidence>
<keyword evidence="10" id="KW-1185">Reference proteome</keyword>
<gene>
    <name evidence="9" type="ORF">BaRGS_00006576</name>
</gene>
<reference evidence="9 10" key="1">
    <citation type="journal article" date="2023" name="Sci. Data">
        <title>Genome assembly of the Korean intertidal mud-creeper Batillaria attramentaria.</title>
        <authorList>
            <person name="Patra A.K."/>
            <person name="Ho P.T."/>
            <person name="Jun S."/>
            <person name="Lee S.J."/>
            <person name="Kim Y."/>
            <person name="Won Y.J."/>
        </authorList>
    </citation>
    <scope>NUCLEOTIDE SEQUENCE [LARGE SCALE GENOMIC DNA]</scope>
    <source>
        <strain evidence="9">Wonlab-2016</strain>
    </source>
</reference>
<evidence type="ECO:0000256" key="7">
    <source>
        <dbReference type="RuleBase" id="RU000384"/>
    </source>
</evidence>
<dbReference type="PANTHER" id="PTHR43407:SF1">
    <property type="entry name" value="LENGSIN"/>
    <property type="match status" value="1"/>
</dbReference>
<feature type="domain" description="GS catalytic" evidence="8">
    <location>
        <begin position="63"/>
        <end position="396"/>
    </location>
</feature>
<evidence type="ECO:0000313" key="10">
    <source>
        <dbReference type="Proteomes" id="UP001519460"/>
    </source>
</evidence>
<organism evidence="9 10">
    <name type="scientific">Batillaria attramentaria</name>
    <dbReference type="NCBI Taxonomy" id="370345"/>
    <lineage>
        <taxon>Eukaryota</taxon>
        <taxon>Metazoa</taxon>
        <taxon>Spiralia</taxon>
        <taxon>Lophotrochozoa</taxon>
        <taxon>Mollusca</taxon>
        <taxon>Gastropoda</taxon>
        <taxon>Caenogastropoda</taxon>
        <taxon>Sorbeoconcha</taxon>
        <taxon>Cerithioidea</taxon>
        <taxon>Batillariidae</taxon>
        <taxon>Batillaria</taxon>
    </lineage>
</organism>
<dbReference type="InterPro" id="IPR014746">
    <property type="entry name" value="Gln_synth/guanido_kin_cat_dom"/>
</dbReference>
<evidence type="ECO:0000256" key="2">
    <source>
        <dbReference type="ARBA" id="ARBA00037583"/>
    </source>
</evidence>
<dbReference type="Pfam" id="PF00120">
    <property type="entry name" value="Gln-synt_C"/>
    <property type="match status" value="1"/>
</dbReference>
<dbReference type="EMBL" id="JACVVK020000027">
    <property type="protein sequence ID" value="KAK7502212.1"/>
    <property type="molecule type" value="Genomic_DNA"/>
</dbReference>
<accession>A0ABD0LTD5</accession>
<comment type="similarity">
    <text evidence="1 6 7">Belongs to the glutamine synthetase family.</text>
</comment>
<dbReference type="SUPFAM" id="SSF55931">
    <property type="entry name" value="Glutamine synthetase/guanido kinase"/>
    <property type="match status" value="1"/>
</dbReference>